<feature type="transmembrane region" description="Helical" evidence="8">
    <location>
        <begin position="73"/>
        <end position="90"/>
    </location>
</feature>
<feature type="transmembrane region" description="Helical" evidence="8">
    <location>
        <begin position="318"/>
        <end position="336"/>
    </location>
</feature>
<dbReference type="Pfam" id="PF01757">
    <property type="entry name" value="Acyl_transf_3"/>
    <property type="match status" value="1"/>
</dbReference>
<dbReference type="GO" id="GO:0016413">
    <property type="term" value="F:O-acetyltransferase activity"/>
    <property type="evidence" value="ECO:0007669"/>
    <property type="project" value="TreeGrafter"/>
</dbReference>
<feature type="compositionally biased region" description="Low complexity" evidence="7">
    <location>
        <begin position="423"/>
        <end position="435"/>
    </location>
</feature>
<evidence type="ECO:0000259" key="9">
    <source>
        <dbReference type="Pfam" id="PF01757"/>
    </source>
</evidence>
<accession>A0A516X1J4</accession>
<dbReference type="InterPro" id="IPR002656">
    <property type="entry name" value="Acyl_transf_3_dom"/>
</dbReference>
<evidence type="ECO:0000256" key="1">
    <source>
        <dbReference type="ARBA" id="ARBA00004651"/>
    </source>
</evidence>
<keyword evidence="5 8" id="KW-1133">Transmembrane helix</keyword>
<reference evidence="10 11" key="1">
    <citation type="submission" date="2019-07" db="EMBL/GenBank/DDBJ databases">
        <title>Tomitella cavernea sp. nov., an actinomycete isolated from soil.</title>
        <authorList>
            <person name="Cheng J."/>
        </authorList>
    </citation>
    <scope>NUCLEOTIDE SEQUENCE [LARGE SCALE GENOMIC DNA]</scope>
    <source>
        <strain evidence="10 11">HY188</strain>
    </source>
</reference>
<keyword evidence="3" id="KW-1003">Cell membrane</keyword>
<evidence type="ECO:0000256" key="5">
    <source>
        <dbReference type="ARBA" id="ARBA00022989"/>
    </source>
</evidence>
<name>A0A516X1J4_9ACTN</name>
<protein>
    <submittedName>
        <fullName evidence="10">Acyltransferase</fullName>
    </submittedName>
</protein>
<dbReference type="GO" id="GO:0009246">
    <property type="term" value="P:enterobacterial common antigen biosynthetic process"/>
    <property type="evidence" value="ECO:0007669"/>
    <property type="project" value="TreeGrafter"/>
</dbReference>
<evidence type="ECO:0000256" key="3">
    <source>
        <dbReference type="ARBA" id="ARBA00022475"/>
    </source>
</evidence>
<keyword evidence="4 8" id="KW-0812">Transmembrane</keyword>
<dbReference type="KEGG" id="toy:FO059_05930"/>
<comment type="similarity">
    <text evidence="2">Belongs to the acyltransferase 3 family.</text>
</comment>
<keyword evidence="10" id="KW-0808">Transferase</keyword>
<feature type="transmembrane region" description="Helical" evidence="8">
    <location>
        <begin position="213"/>
        <end position="230"/>
    </location>
</feature>
<dbReference type="PANTHER" id="PTHR40074:SF2">
    <property type="entry name" value="O-ACETYLTRANSFERASE WECH"/>
    <property type="match status" value="1"/>
</dbReference>
<feature type="transmembrane region" description="Helical" evidence="8">
    <location>
        <begin position="102"/>
        <end position="124"/>
    </location>
</feature>
<keyword evidence="6 8" id="KW-0472">Membrane</keyword>
<dbReference type="GO" id="GO:0005886">
    <property type="term" value="C:plasma membrane"/>
    <property type="evidence" value="ECO:0007669"/>
    <property type="project" value="UniProtKB-SubCell"/>
</dbReference>
<feature type="transmembrane region" description="Helical" evidence="8">
    <location>
        <begin position="242"/>
        <end position="261"/>
    </location>
</feature>
<dbReference type="EMBL" id="CP041765">
    <property type="protein sequence ID" value="QDQ96956.1"/>
    <property type="molecule type" value="Genomic_DNA"/>
</dbReference>
<proteinExistence type="inferred from homology"/>
<gene>
    <name evidence="10" type="ORF">FO059_05930</name>
</gene>
<dbReference type="AlphaFoldDB" id="A0A516X1J4"/>
<evidence type="ECO:0000256" key="8">
    <source>
        <dbReference type="SAM" id="Phobius"/>
    </source>
</evidence>
<dbReference type="InterPro" id="IPR008930">
    <property type="entry name" value="Terpenoid_cyclase/PrenylTrfase"/>
</dbReference>
<evidence type="ECO:0000256" key="4">
    <source>
        <dbReference type="ARBA" id="ARBA00022692"/>
    </source>
</evidence>
<evidence type="ECO:0000256" key="7">
    <source>
        <dbReference type="SAM" id="MobiDB-lite"/>
    </source>
</evidence>
<keyword evidence="11" id="KW-1185">Reference proteome</keyword>
<feature type="compositionally biased region" description="Low complexity" evidence="7">
    <location>
        <begin position="404"/>
        <end position="415"/>
    </location>
</feature>
<dbReference type="Proteomes" id="UP000317344">
    <property type="component" value="Chromosome"/>
</dbReference>
<feature type="transmembrane region" description="Helical" evidence="8">
    <location>
        <begin position="33"/>
        <end position="53"/>
    </location>
</feature>
<evidence type="ECO:0000313" key="10">
    <source>
        <dbReference type="EMBL" id="QDQ96956.1"/>
    </source>
</evidence>
<evidence type="ECO:0000256" key="2">
    <source>
        <dbReference type="ARBA" id="ARBA00007400"/>
    </source>
</evidence>
<feature type="transmembrane region" description="Helical" evidence="8">
    <location>
        <begin position="183"/>
        <end position="201"/>
    </location>
</feature>
<evidence type="ECO:0000256" key="6">
    <source>
        <dbReference type="ARBA" id="ARBA00023136"/>
    </source>
</evidence>
<feature type="domain" description="Acyltransferase 3" evidence="9">
    <location>
        <begin position="29"/>
        <end position="368"/>
    </location>
</feature>
<feature type="transmembrane region" description="Helical" evidence="8">
    <location>
        <begin position="281"/>
        <end position="298"/>
    </location>
</feature>
<evidence type="ECO:0000313" key="11">
    <source>
        <dbReference type="Proteomes" id="UP000317344"/>
    </source>
</evidence>
<feature type="transmembrane region" description="Helical" evidence="8">
    <location>
        <begin position="356"/>
        <end position="383"/>
    </location>
</feature>
<dbReference type="SUPFAM" id="SSF48239">
    <property type="entry name" value="Terpenoid cyclases/Protein prenyltransferases"/>
    <property type="match status" value="1"/>
</dbReference>
<keyword evidence="10" id="KW-0012">Acyltransferase</keyword>
<comment type="subcellular location">
    <subcellularLocation>
        <location evidence="1">Cell membrane</location>
        <topology evidence="1">Multi-pass membrane protein</topology>
    </subcellularLocation>
</comment>
<feature type="region of interest" description="Disordered" evidence="7">
    <location>
        <begin position="392"/>
        <end position="447"/>
    </location>
</feature>
<dbReference type="OrthoDB" id="3211698at2"/>
<dbReference type="PANTHER" id="PTHR40074">
    <property type="entry name" value="O-ACETYLTRANSFERASE WECH"/>
    <property type="match status" value="1"/>
</dbReference>
<organism evidence="10 11">
    <name type="scientific">Tomitella fengzijianii</name>
    <dbReference type="NCBI Taxonomy" id="2597660"/>
    <lineage>
        <taxon>Bacteria</taxon>
        <taxon>Bacillati</taxon>
        <taxon>Actinomycetota</taxon>
        <taxon>Actinomycetes</taxon>
        <taxon>Mycobacteriales</taxon>
        <taxon>Tomitella</taxon>
    </lineage>
</organism>
<feature type="transmembrane region" description="Helical" evidence="8">
    <location>
        <begin position="151"/>
        <end position="171"/>
    </location>
</feature>
<reference evidence="10 11" key="2">
    <citation type="submission" date="2019-07" db="EMBL/GenBank/DDBJ databases">
        <authorList>
            <person name="Huang Y."/>
        </authorList>
    </citation>
    <scope>NUCLEOTIDE SEQUENCE [LARGE SCALE GENOMIC DNA]</scope>
    <source>
        <strain evidence="10 11">HY188</strain>
    </source>
</reference>
<sequence>MRRKVRPTSTRAADRGDTEQVVGRRTRIHGVDLIRVSLFTLVLMVHATGSINWDPDHVRGMQFFTMMVHIARYGFVFVTGFVLFLAYYRSPITASTFWRRRYGFVAAPYLAWSVIYVITGYAFVREPWPDAAGVTGDIGTALLQGNAQYQMYFLLISMQIYLLFPLVRMLLRRTEGHHGKVMAGAVAIQAGMFTLFSFYHPDLDWYGHMWKTLPTYALFLVGGALAAVHYERFAPWVRRNRHWLMPLSLAGAAFTVVMFFVTTGDGHIPGLAYAAWSVQNLPWYLGAVALFFIVGQAWDDRRGDGTGWGARLVDYGAVRAFGIFAVHPLVIDLIHQSGFVDWLYATYPDTTLQRSILLVLVTLVASLCLVELILYTPLARVLVAHDRIRPRRKPRAGGESTIPPASKADACAEPAPAVPAEPAPSATAPEAGAPAHGSPEHAGAAAR</sequence>